<dbReference type="KEGG" id="pnd:Pla175_03840"/>
<organism evidence="4 5">
    <name type="scientific">Pirellulimonas nuda</name>
    <dbReference type="NCBI Taxonomy" id="2528009"/>
    <lineage>
        <taxon>Bacteria</taxon>
        <taxon>Pseudomonadati</taxon>
        <taxon>Planctomycetota</taxon>
        <taxon>Planctomycetia</taxon>
        <taxon>Pirellulales</taxon>
        <taxon>Lacipirellulaceae</taxon>
        <taxon>Pirellulimonas</taxon>
    </lineage>
</organism>
<evidence type="ECO:0000256" key="1">
    <source>
        <dbReference type="SAM" id="MobiDB-lite"/>
    </source>
</evidence>
<name>A0A518D6D0_9BACT</name>
<evidence type="ECO:0000259" key="3">
    <source>
        <dbReference type="Pfam" id="PF14317"/>
    </source>
</evidence>
<dbReference type="AlphaFoldDB" id="A0A518D6D0"/>
<feature type="transmembrane region" description="Helical" evidence="2">
    <location>
        <begin position="86"/>
        <end position="107"/>
    </location>
</feature>
<proteinExistence type="predicted"/>
<dbReference type="Pfam" id="PF14317">
    <property type="entry name" value="YcxB"/>
    <property type="match status" value="1"/>
</dbReference>
<dbReference type="EMBL" id="CP036291">
    <property type="protein sequence ID" value="QDU87030.1"/>
    <property type="molecule type" value="Genomic_DNA"/>
</dbReference>
<keyword evidence="2" id="KW-0472">Membrane</keyword>
<feature type="transmembrane region" description="Helical" evidence="2">
    <location>
        <begin position="64"/>
        <end position="80"/>
    </location>
</feature>
<dbReference type="RefSeq" id="WP_145280802.1">
    <property type="nucleotide sequence ID" value="NZ_CP036291.1"/>
</dbReference>
<dbReference type="OrthoDB" id="300706at2"/>
<evidence type="ECO:0000256" key="2">
    <source>
        <dbReference type="SAM" id="Phobius"/>
    </source>
</evidence>
<protein>
    <recommendedName>
        <fullName evidence="3">YcxB-like C-terminal domain-containing protein</fullName>
    </recommendedName>
</protein>
<gene>
    <name evidence="4" type="ORF">Pla175_03840</name>
</gene>
<keyword evidence="5" id="KW-1185">Reference proteome</keyword>
<feature type="domain" description="YcxB-like C-terminal" evidence="3">
    <location>
        <begin position="141"/>
        <end position="195"/>
    </location>
</feature>
<accession>A0A518D6D0</accession>
<keyword evidence="2" id="KW-1133">Transmembrane helix</keyword>
<keyword evidence="2" id="KW-0812">Transmembrane</keyword>
<evidence type="ECO:0000313" key="5">
    <source>
        <dbReference type="Proteomes" id="UP000317429"/>
    </source>
</evidence>
<reference evidence="4 5" key="1">
    <citation type="submission" date="2019-02" db="EMBL/GenBank/DDBJ databases">
        <title>Deep-cultivation of Planctomycetes and their phenomic and genomic characterization uncovers novel biology.</title>
        <authorList>
            <person name="Wiegand S."/>
            <person name="Jogler M."/>
            <person name="Boedeker C."/>
            <person name="Pinto D."/>
            <person name="Vollmers J."/>
            <person name="Rivas-Marin E."/>
            <person name="Kohn T."/>
            <person name="Peeters S.H."/>
            <person name="Heuer A."/>
            <person name="Rast P."/>
            <person name="Oberbeckmann S."/>
            <person name="Bunk B."/>
            <person name="Jeske O."/>
            <person name="Meyerdierks A."/>
            <person name="Storesund J.E."/>
            <person name="Kallscheuer N."/>
            <person name="Luecker S."/>
            <person name="Lage O.M."/>
            <person name="Pohl T."/>
            <person name="Merkel B.J."/>
            <person name="Hornburger P."/>
            <person name="Mueller R.-W."/>
            <person name="Bruemmer F."/>
            <person name="Labrenz M."/>
            <person name="Spormann A.M."/>
            <person name="Op den Camp H."/>
            <person name="Overmann J."/>
            <person name="Amann R."/>
            <person name="Jetten M.S.M."/>
            <person name="Mascher T."/>
            <person name="Medema M.H."/>
            <person name="Devos D.P."/>
            <person name="Kaster A.-K."/>
            <person name="Ovreas L."/>
            <person name="Rohde M."/>
            <person name="Galperin M.Y."/>
            <person name="Jogler C."/>
        </authorList>
    </citation>
    <scope>NUCLEOTIDE SEQUENCE [LARGE SCALE GENOMIC DNA]</scope>
    <source>
        <strain evidence="4 5">Pla175</strain>
    </source>
</reference>
<feature type="region of interest" description="Disordered" evidence="1">
    <location>
        <begin position="211"/>
        <end position="237"/>
    </location>
</feature>
<sequence length="237" mass="26531">MTEPNPYQSPAPAGAYTPPRVEAIEPPVTVRVQEDEDMIAITVDRVLKYDATYRSTVAAQRSRQLMYAFLTGAVGVAAWAPDRKSMALSVFLVGLSIRYLIGAAFTWRRLKRAITQQTIARIERCKNSPQDGAYSLTLQYEGVRIARPNVSSEMRWGYFCGVRRTDEFLFLERGEGDDITIPARAFHDEAAFEAFCDLARRLWENHRPERAMEPEASAPGVRRETPPGANASGSIQS</sequence>
<evidence type="ECO:0000313" key="4">
    <source>
        <dbReference type="EMBL" id="QDU87030.1"/>
    </source>
</evidence>
<dbReference type="Proteomes" id="UP000317429">
    <property type="component" value="Chromosome"/>
</dbReference>
<dbReference type="InterPro" id="IPR025588">
    <property type="entry name" value="YcxB-like_C"/>
</dbReference>